<comment type="subcellular location">
    <subcellularLocation>
        <location evidence="12">Cytoplasm</location>
    </subcellularLocation>
</comment>
<dbReference type="Pfam" id="PF01113">
    <property type="entry name" value="DapB_N"/>
    <property type="match status" value="1"/>
</dbReference>
<dbReference type="RefSeq" id="WP_404609237.1">
    <property type="nucleotide sequence ID" value="NZ_JBIYDN010000013.1"/>
</dbReference>
<feature type="binding site" evidence="12">
    <location>
        <begin position="13"/>
        <end position="18"/>
    </location>
    <ligand>
        <name>NAD(+)</name>
        <dbReference type="ChEBI" id="CHEBI:57540"/>
    </ligand>
</feature>
<keyword evidence="5 12" id="KW-0560">Oxidoreductase</keyword>
<feature type="domain" description="Dihydrodipicolinate reductase N-terminal" evidence="13">
    <location>
        <begin position="8"/>
        <end position="129"/>
    </location>
</feature>
<gene>
    <name evidence="12" type="primary">dapB</name>
    <name evidence="15" type="ORF">ABH943_004231</name>
</gene>
<comment type="catalytic activity">
    <reaction evidence="10 12">
        <text>(S)-2,3,4,5-tetrahydrodipicolinate + NADP(+) + H2O = (2S,4S)-4-hydroxy-2,3,4,5-tetrahydrodipicolinate + NADPH + H(+)</text>
        <dbReference type="Rhea" id="RHEA:35331"/>
        <dbReference type="ChEBI" id="CHEBI:15377"/>
        <dbReference type="ChEBI" id="CHEBI:15378"/>
        <dbReference type="ChEBI" id="CHEBI:16845"/>
        <dbReference type="ChEBI" id="CHEBI:57783"/>
        <dbReference type="ChEBI" id="CHEBI:58349"/>
        <dbReference type="ChEBI" id="CHEBI:67139"/>
        <dbReference type="EC" id="1.17.1.8"/>
    </reaction>
</comment>
<dbReference type="GO" id="GO:0008839">
    <property type="term" value="F:4-hydroxy-tetrahydrodipicolinate reductase"/>
    <property type="evidence" value="ECO:0007669"/>
    <property type="project" value="UniProtKB-EC"/>
</dbReference>
<dbReference type="InterPro" id="IPR022663">
    <property type="entry name" value="DapB_C"/>
</dbReference>
<evidence type="ECO:0000256" key="8">
    <source>
        <dbReference type="ARBA" id="ARBA00037922"/>
    </source>
</evidence>
<comment type="similarity">
    <text evidence="1 12">Belongs to the DapB family.</text>
</comment>
<dbReference type="InterPro" id="IPR000846">
    <property type="entry name" value="DapB_N"/>
</dbReference>
<evidence type="ECO:0000256" key="12">
    <source>
        <dbReference type="HAMAP-Rule" id="MF_00102"/>
    </source>
</evidence>
<evidence type="ECO:0000313" key="15">
    <source>
        <dbReference type="EMBL" id="MFK4444209.1"/>
    </source>
</evidence>
<evidence type="ECO:0000256" key="2">
    <source>
        <dbReference type="ARBA" id="ARBA00022605"/>
    </source>
</evidence>
<comment type="function">
    <text evidence="12">Catalyzes the conversion of 4-hydroxy-tetrahydrodipicolinate (HTPA) to tetrahydrodipicolinate.</text>
</comment>
<comment type="subunit">
    <text evidence="12">Homotetramer.</text>
</comment>
<evidence type="ECO:0000259" key="14">
    <source>
        <dbReference type="Pfam" id="PF05173"/>
    </source>
</evidence>
<feature type="binding site" evidence="12">
    <location>
        <begin position="126"/>
        <end position="129"/>
    </location>
    <ligand>
        <name>NAD(+)</name>
        <dbReference type="ChEBI" id="CHEBI:57540"/>
    </ligand>
</feature>
<dbReference type="NCBIfam" id="TIGR00036">
    <property type="entry name" value="dapB"/>
    <property type="match status" value="1"/>
</dbReference>
<keyword evidence="12" id="KW-0963">Cytoplasm</keyword>
<evidence type="ECO:0000256" key="1">
    <source>
        <dbReference type="ARBA" id="ARBA00006642"/>
    </source>
</evidence>
<evidence type="ECO:0000256" key="11">
    <source>
        <dbReference type="ARBA" id="ARBA00049396"/>
    </source>
</evidence>
<dbReference type="PANTHER" id="PTHR20836">
    <property type="entry name" value="DIHYDRODIPICOLINATE REDUCTASE"/>
    <property type="match status" value="1"/>
</dbReference>
<evidence type="ECO:0000256" key="5">
    <source>
        <dbReference type="ARBA" id="ARBA00023002"/>
    </source>
</evidence>
<dbReference type="EMBL" id="JBIYDN010000013">
    <property type="protein sequence ID" value="MFK4444209.1"/>
    <property type="molecule type" value="Genomic_DNA"/>
</dbReference>
<proteinExistence type="inferred from homology"/>
<comment type="caution">
    <text evidence="15">The sequence shown here is derived from an EMBL/GenBank/DDBJ whole genome shotgun (WGS) entry which is preliminary data.</text>
</comment>
<comment type="pathway">
    <text evidence="8 12">Amino-acid biosynthesis; L-lysine biosynthesis via DAP pathway; (S)-tetrahydrodipicolinate from L-aspartate: step 4/4.</text>
</comment>
<comment type="caution">
    <text evidence="12">Lacks conserved residue(s) required for the propagation of feature annotation.</text>
</comment>
<dbReference type="PIRSF" id="PIRSF000161">
    <property type="entry name" value="DHPR"/>
    <property type="match status" value="1"/>
</dbReference>
<dbReference type="Pfam" id="PF05173">
    <property type="entry name" value="DapB_C"/>
    <property type="match status" value="1"/>
</dbReference>
<sequence>MKSPASLRVCIAGASGRVGRQLVKAAASTDGFSISGALVSPTSRYAGTPLDALVPGAGETWITSIVDDALVGADVLIDFTRAHVALEHVKACRDRRINVVMGTTGFDRDQSNVIATAAEEVAIVTAANMSIGGSTLIQIAGTIARALSDGFDVDVVGTHHRTKAELPSGTSIALGEAVAAASGRDLANCAVYGHGANSSPRTAGSIGFSSIRGGDTVGEHAVIFSGNGERFEIIHRAFHRSIYAQGSLRAARFVAGRRCGLFTMDDVMQTR</sequence>
<evidence type="ECO:0000256" key="10">
    <source>
        <dbReference type="ARBA" id="ARBA00049080"/>
    </source>
</evidence>
<comment type="catalytic activity">
    <reaction evidence="11 12">
        <text>(S)-2,3,4,5-tetrahydrodipicolinate + NAD(+) + H2O = (2S,4S)-4-hydroxy-2,3,4,5-tetrahydrodipicolinate + NADH + H(+)</text>
        <dbReference type="Rhea" id="RHEA:35323"/>
        <dbReference type="ChEBI" id="CHEBI:15377"/>
        <dbReference type="ChEBI" id="CHEBI:15378"/>
        <dbReference type="ChEBI" id="CHEBI:16845"/>
        <dbReference type="ChEBI" id="CHEBI:57540"/>
        <dbReference type="ChEBI" id="CHEBI:57945"/>
        <dbReference type="ChEBI" id="CHEBI:67139"/>
        <dbReference type="EC" id="1.17.1.8"/>
    </reaction>
</comment>
<evidence type="ECO:0000313" key="16">
    <source>
        <dbReference type="Proteomes" id="UP001620514"/>
    </source>
</evidence>
<keyword evidence="3 12" id="KW-0521">NADP</keyword>
<protein>
    <recommendedName>
        <fullName evidence="9 12">4-hydroxy-tetrahydrodipicolinate reductase</fullName>
        <shortName evidence="12">HTPA reductase</shortName>
        <ecNumber evidence="9 12">1.17.1.8</ecNumber>
    </recommendedName>
</protein>
<organism evidence="15 16">
    <name type="scientific">Caballeronia udeis</name>
    <dbReference type="NCBI Taxonomy" id="1232866"/>
    <lineage>
        <taxon>Bacteria</taxon>
        <taxon>Pseudomonadati</taxon>
        <taxon>Pseudomonadota</taxon>
        <taxon>Betaproteobacteria</taxon>
        <taxon>Burkholderiales</taxon>
        <taxon>Burkholderiaceae</taxon>
        <taxon>Caballeronia</taxon>
    </lineage>
</organism>
<dbReference type="InterPro" id="IPR023940">
    <property type="entry name" value="DHDPR_bac"/>
</dbReference>
<dbReference type="CDD" id="cd02274">
    <property type="entry name" value="DHDPR_N"/>
    <property type="match status" value="1"/>
</dbReference>
<keyword evidence="6 12" id="KW-0520">NAD</keyword>
<evidence type="ECO:0000256" key="7">
    <source>
        <dbReference type="ARBA" id="ARBA00023154"/>
    </source>
</evidence>
<accession>A0ABW8MLG1</accession>
<feature type="active site" description="Proton donor/acceptor" evidence="12">
    <location>
        <position position="159"/>
    </location>
</feature>
<evidence type="ECO:0000256" key="4">
    <source>
        <dbReference type="ARBA" id="ARBA00022915"/>
    </source>
</evidence>
<feature type="binding site" evidence="12">
    <location>
        <begin position="169"/>
        <end position="170"/>
    </location>
    <ligand>
        <name>(S)-2,3,4,5-tetrahydrodipicolinate</name>
        <dbReference type="ChEBI" id="CHEBI:16845"/>
    </ligand>
</feature>
<dbReference type="SUPFAM" id="SSF51735">
    <property type="entry name" value="NAD(P)-binding Rossmann-fold domains"/>
    <property type="match status" value="1"/>
</dbReference>
<keyword evidence="7 12" id="KW-0457">Lysine biosynthesis</keyword>
<dbReference type="Gene3D" id="3.30.360.10">
    <property type="entry name" value="Dihydrodipicolinate Reductase, domain 2"/>
    <property type="match status" value="1"/>
</dbReference>
<dbReference type="PANTHER" id="PTHR20836:SF0">
    <property type="entry name" value="4-HYDROXY-TETRAHYDRODIPICOLINATE REDUCTASE 1, CHLOROPLASTIC-RELATED"/>
    <property type="match status" value="1"/>
</dbReference>
<name>A0ABW8MLG1_9BURK</name>
<dbReference type="HAMAP" id="MF_00102">
    <property type="entry name" value="DapB"/>
    <property type="match status" value="1"/>
</dbReference>
<keyword evidence="4 12" id="KW-0220">Diaminopimelate biosynthesis</keyword>
<dbReference type="Gene3D" id="3.40.50.720">
    <property type="entry name" value="NAD(P)-binding Rossmann-like Domain"/>
    <property type="match status" value="1"/>
</dbReference>
<evidence type="ECO:0000256" key="6">
    <source>
        <dbReference type="ARBA" id="ARBA00023027"/>
    </source>
</evidence>
<feature type="domain" description="Dihydrodipicolinate reductase C-terminal" evidence="14">
    <location>
        <begin position="136"/>
        <end position="268"/>
    </location>
</feature>
<feature type="active site" description="Proton donor" evidence="12">
    <location>
        <position position="163"/>
    </location>
</feature>
<evidence type="ECO:0000259" key="13">
    <source>
        <dbReference type="Pfam" id="PF01113"/>
    </source>
</evidence>
<reference evidence="15 16" key="1">
    <citation type="submission" date="2024-11" db="EMBL/GenBank/DDBJ databases">
        <title>Using genomics to understand microbial adaptation to soil warming.</title>
        <authorList>
            <person name="Deangelis K.M. PhD."/>
        </authorList>
    </citation>
    <scope>NUCLEOTIDE SEQUENCE [LARGE SCALE GENOMIC DNA]</scope>
    <source>
        <strain evidence="15 16">GAS97</strain>
    </source>
</reference>
<dbReference type="SUPFAM" id="SSF55347">
    <property type="entry name" value="Glyceraldehyde-3-phosphate dehydrogenase-like, C-terminal domain"/>
    <property type="match status" value="1"/>
</dbReference>
<feature type="binding site" evidence="12">
    <location>
        <begin position="102"/>
        <end position="104"/>
    </location>
    <ligand>
        <name>NAD(+)</name>
        <dbReference type="ChEBI" id="CHEBI:57540"/>
    </ligand>
</feature>
<keyword evidence="16" id="KW-1185">Reference proteome</keyword>
<feature type="binding site" evidence="12">
    <location>
        <position position="160"/>
    </location>
    <ligand>
        <name>(S)-2,3,4,5-tetrahydrodipicolinate</name>
        <dbReference type="ChEBI" id="CHEBI:16845"/>
    </ligand>
</feature>
<comment type="caution">
    <text evidence="12">Was originally thought to be a dihydrodipicolinate reductase (DHDPR), catalyzing the conversion of dihydrodipicolinate to tetrahydrodipicolinate. However, it was shown in E.coli that the substrate of the enzymatic reaction is not dihydrodipicolinate (DHDP) but in fact (2S,4S)-4-hydroxy-2,3,4,5-tetrahydrodipicolinic acid (HTPA), the product released by the DapA-catalyzed reaction.</text>
</comment>
<dbReference type="InterPro" id="IPR036291">
    <property type="entry name" value="NAD(P)-bd_dom_sf"/>
</dbReference>
<dbReference type="EC" id="1.17.1.8" evidence="9 12"/>
<evidence type="ECO:0000256" key="9">
    <source>
        <dbReference type="ARBA" id="ARBA00038983"/>
    </source>
</evidence>
<keyword evidence="2 12" id="KW-0028">Amino-acid biosynthesis</keyword>
<dbReference type="Proteomes" id="UP001620514">
    <property type="component" value="Unassembled WGS sequence"/>
</dbReference>
<evidence type="ECO:0000256" key="3">
    <source>
        <dbReference type="ARBA" id="ARBA00022857"/>
    </source>
</evidence>